<gene>
    <name evidence="2" type="ORF">BOKJ2_LOCUS13017</name>
</gene>
<name>A0A811LLH3_9BILA</name>
<sequence>MPSAETGTECPVPSRTVRKRAGKPAVFTSRLALRIRPEKEAFDSLLVSAESRCVPARPLHLWAQLARKKERRAQMFQAVFGDEMAG</sequence>
<dbReference type="AlphaFoldDB" id="A0A811LLH3"/>
<organism evidence="2 3">
    <name type="scientific">Bursaphelenchus okinawaensis</name>
    <dbReference type="NCBI Taxonomy" id="465554"/>
    <lineage>
        <taxon>Eukaryota</taxon>
        <taxon>Metazoa</taxon>
        <taxon>Ecdysozoa</taxon>
        <taxon>Nematoda</taxon>
        <taxon>Chromadorea</taxon>
        <taxon>Rhabditida</taxon>
        <taxon>Tylenchina</taxon>
        <taxon>Tylenchomorpha</taxon>
        <taxon>Aphelenchoidea</taxon>
        <taxon>Aphelenchoididae</taxon>
        <taxon>Bursaphelenchus</taxon>
    </lineage>
</organism>
<dbReference type="Proteomes" id="UP000614601">
    <property type="component" value="Unassembled WGS sequence"/>
</dbReference>
<accession>A0A811LLH3</accession>
<protein>
    <submittedName>
        <fullName evidence="2">Uncharacterized protein</fullName>
    </submittedName>
</protein>
<comment type="caution">
    <text evidence="2">The sequence shown here is derived from an EMBL/GenBank/DDBJ whole genome shotgun (WGS) entry which is preliminary data.</text>
</comment>
<evidence type="ECO:0000313" key="3">
    <source>
        <dbReference type="Proteomes" id="UP000614601"/>
    </source>
</evidence>
<evidence type="ECO:0000313" key="2">
    <source>
        <dbReference type="EMBL" id="CAD5228958.1"/>
    </source>
</evidence>
<feature type="region of interest" description="Disordered" evidence="1">
    <location>
        <begin position="1"/>
        <end position="21"/>
    </location>
</feature>
<dbReference type="Proteomes" id="UP000783686">
    <property type="component" value="Unassembled WGS sequence"/>
</dbReference>
<evidence type="ECO:0000256" key="1">
    <source>
        <dbReference type="SAM" id="MobiDB-lite"/>
    </source>
</evidence>
<keyword evidence="3" id="KW-1185">Reference proteome</keyword>
<proteinExistence type="predicted"/>
<dbReference type="EMBL" id="CAJFDH010000006">
    <property type="protein sequence ID" value="CAD5228958.1"/>
    <property type="molecule type" value="Genomic_DNA"/>
</dbReference>
<dbReference type="EMBL" id="CAJFCW020000006">
    <property type="protein sequence ID" value="CAG9125353.1"/>
    <property type="molecule type" value="Genomic_DNA"/>
</dbReference>
<reference evidence="2" key="1">
    <citation type="submission" date="2020-09" db="EMBL/GenBank/DDBJ databases">
        <authorList>
            <person name="Kikuchi T."/>
        </authorList>
    </citation>
    <scope>NUCLEOTIDE SEQUENCE</scope>
    <source>
        <strain evidence="2">SH1</strain>
    </source>
</reference>